<keyword evidence="7" id="KW-0443">Lipid metabolism</keyword>
<dbReference type="GeneID" id="14211394"/>
<proteinExistence type="predicted"/>
<dbReference type="Pfam" id="PF02737">
    <property type="entry name" value="3HCDH_N"/>
    <property type="match status" value="1"/>
</dbReference>
<feature type="domain" description="3-hydroxyacyl-CoA dehydrogenase C-terminal" evidence="12">
    <location>
        <begin position="299"/>
        <end position="389"/>
    </location>
</feature>
<dbReference type="InterPro" id="IPR001753">
    <property type="entry name" value="Enoyl-CoA_hydra/iso"/>
</dbReference>
<dbReference type="KEGG" id="clg:Calag_0134"/>
<gene>
    <name evidence="14" type="ordered locus">Calag_0134</name>
</gene>
<keyword evidence="8" id="KW-0576">Peroxisome</keyword>
<evidence type="ECO:0000313" key="14">
    <source>
        <dbReference type="EMBL" id="AFZ69922.1"/>
    </source>
</evidence>
<comment type="subcellular location">
    <subcellularLocation>
        <location evidence="1">Peroxisome</location>
    </subcellularLocation>
</comment>
<keyword evidence="5" id="KW-0560">Oxidoreductase</keyword>
<evidence type="ECO:0000256" key="8">
    <source>
        <dbReference type="ARBA" id="ARBA00023140"/>
    </source>
</evidence>
<dbReference type="STRING" id="1056495.Calag_0134"/>
<dbReference type="SUPFAM" id="SSF48179">
    <property type="entry name" value="6-phosphogluconate dehydrogenase C-terminal domain-like"/>
    <property type="match status" value="2"/>
</dbReference>
<dbReference type="PANTHER" id="PTHR23309">
    <property type="entry name" value="3-HYDROXYACYL-COA DEHYROGENASE"/>
    <property type="match status" value="1"/>
</dbReference>
<dbReference type="OrthoDB" id="39812at2157"/>
<dbReference type="Gene3D" id="3.40.50.720">
    <property type="entry name" value="NAD(P)-binding Rossmann-like Domain"/>
    <property type="match status" value="1"/>
</dbReference>
<evidence type="ECO:0000313" key="15">
    <source>
        <dbReference type="Proteomes" id="UP000010469"/>
    </source>
</evidence>
<dbReference type="UniPathway" id="UPA00659"/>
<dbReference type="InterPro" id="IPR008927">
    <property type="entry name" value="6-PGluconate_DH-like_C_sf"/>
</dbReference>
<dbReference type="HOGENOM" id="CLU_010448_2_1_2"/>
<evidence type="ECO:0000256" key="6">
    <source>
        <dbReference type="ARBA" id="ARBA00023027"/>
    </source>
</evidence>
<dbReference type="Gene3D" id="1.10.12.10">
    <property type="entry name" value="Lyase 2-enoyl-coa Hydratase, Chain A, domain 2"/>
    <property type="match status" value="1"/>
</dbReference>
<dbReference type="Gene3D" id="3.90.226.10">
    <property type="entry name" value="2-enoyl-CoA Hydratase, Chain A, domain 1"/>
    <property type="match status" value="1"/>
</dbReference>
<accession>L0A9V5</accession>
<evidence type="ECO:0000256" key="11">
    <source>
        <dbReference type="ARBA" id="ARBA00023268"/>
    </source>
</evidence>
<dbReference type="Pfam" id="PF00725">
    <property type="entry name" value="3HCDH"/>
    <property type="match status" value="2"/>
</dbReference>
<name>L0A9V5_CALLD</name>
<dbReference type="CDD" id="cd06558">
    <property type="entry name" value="crotonase-like"/>
    <property type="match status" value="1"/>
</dbReference>
<dbReference type="GO" id="GO:0004300">
    <property type="term" value="F:enoyl-CoA hydratase activity"/>
    <property type="evidence" value="ECO:0007669"/>
    <property type="project" value="UniProtKB-ARBA"/>
</dbReference>
<dbReference type="GO" id="GO:0016616">
    <property type="term" value="F:oxidoreductase activity, acting on the CH-OH group of donors, NAD or NADP as acceptor"/>
    <property type="evidence" value="ECO:0007669"/>
    <property type="project" value="InterPro"/>
</dbReference>
<dbReference type="FunFam" id="3.40.50.720:FF:000009">
    <property type="entry name" value="Fatty oxidation complex, alpha subunit"/>
    <property type="match status" value="1"/>
</dbReference>
<dbReference type="GO" id="GO:0016853">
    <property type="term" value="F:isomerase activity"/>
    <property type="evidence" value="ECO:0007669"/>
    <property type="project" value="UniProtKB-KW"/>
</dbReference>
<evidence type="ECO:0000256" key="7">
    <source>
        <dbReference type="ARBA" id="ARBA00023098"/>
    </source>
</evidence>
<evidence type="ECO:0000256" key="3">
    <source>
        <dbReference type="ARBA" id="ARBA00011245"/>
    </source>
</evidence>
<feature type="domain" description="3-hydroxyacyl-CoA dehydrogenase NAD binding" evidence="13">
    <location>
        <begin position="7"/>
        <end position="180"/>
    </location>
</feature>
<keyword evidence="4" id="KW-0276">Fatty acid metabolism</keyword>
<keyword evidence="10" id="KW-0456">Lyase</keyword>
<dbReference type="Gene3D" id="1.10.1040.10">
    <property type="entry name" value="N-(1-d-carboxylethyl)-l-norvaline Dehydrogenase, domain 2"/>
    <property type="match status" value="2"/>
</dbReference>
<dbReference type="InterPro" id="IPR006176">
    <property type="entry name" value="3-OHacyl-CoA_DH_NAD-bd"/>
</dbReference>
<evidence type="ECO:0000259" key="12">
    <source>
        <dbReference type="Pfam" id="PF00725"/>
    </source>
</evidence>
<protein>
    <submittedName>
        <fullName evidence="14">3-hydroxyacyl-CoA dehydrogenase</fullName>
    </submittedName>
</protein>
<reference evidence="15" key="1">
    <citation type="submission" date="2012-03" db="EMBL/GenBank/DDBJ databases">
        <title>Complete genome of Caldisphaera lagunensis DSM 15908.</title>
        <authorList>
            <person name="Lucas S."/>
            <person name="Copeland A."/>
            <person name="Lapidus A."/>
            <person name="Glavina del Rio T."/>
            <person name="Dalin E."/>
            <person name="Tice H."/>
            <person name="Bruce D."/>
            <person name="Goodwin L."/>
            <person name="Pitluck S."/>
            <person name="Peters L."/>
            <person name="Mikhailova N."/>
            <person name="Teshima H."/>
            <person name="Kyrpides N."/>
            <person name="Mavromatis K."/>
            <person name="Ivanova N."/>
            <person name="Brettin T."/>
            <person name="Detter J.C."/>
            <person name="Han C."/>
            <person name="Larimer F."/>
            <person name="Land M."/>
            <person name="Hauser L."/>
            <person name="Markowitz V."/>
            <person name="Cheng J.-F."/>
            <person name="Hugenholtz P."/>
            <person name="Woyke T."/>
            <person name="Wu D."/>
            <person name="Spring S."/>
            <person name="Schroeder M."/>
            <person name="Brambilla E."/>
            <person name="Klenk H.-P."/>
            <person name="Eisen J.A."/>
        </authorList>
    </citation>
    <scope>NUCLEOTIDE SEQUENCE [LARGE SCALE GENOMIC DNA]</scope>
    <source>
        <strain evidence="15">DSM 15908 / JCM 11604 / IC-154</strain>
    </source>
</reference>
<dbReference type="InterPro" id="IPR013328">
    <property type="entry name" value="6PGD_dom2"/>
</dbReference>
<dbReference type="eggNOG" id="arCOG00249">
    <property type="taxonomic scope" value="Archaea"/>
</dbReference>
<dbReference type="Proteomes" id="UP000010469">
    <property type="component" value="Chromosome"/>
</dbReference>
<comment type="subunit">
    <text evidence="3">Monomer.</text>
</comment>
<feature type="domain" description="3-hydroxyacyl-CoA dehydrogenase C-terminal" evidence="12">
    <location>
        <begin position="183"/>
        <end position="276"/>
    </location>
</feature>
<dbReference type="EMBL" id="CP003378">
    <property type="protein sequence ID" value="AFZ69922.1"/>
    <property type="molecule type" value="Genomic_DNA"/>
</dbReference>
<dbReference type="InterPro" id="IPR006108">
    <property type="entry name" value="3HC_DH_C"/>
</dbReference>
<dbReference type="InterPro" id="IPR029045">
    <property type="entry name" value="ClpP/crotonase-like_dom_sf"/>
</dbReference>
<keyword evidence="15" id="KW-1185">Reference proteome</keyword>
<evidence type="ECO:0000256" key="2">
    <source>
        <dbReference type="ARBA" id="ARBA00005005"/>
    </source>
</evidence>
<dbReference type="GO" id="GO:0070403">
    <property type="term" value="F:NAD+ binding"/>
    <property type="evidence" value="ECO:0007669"/>
    <property type="project" value="InterPro"/>
</dbReference>
<keyword evidence="6" id="KW-0520">NAD</keyword>
<dbReference type="AlphaFoldDB" id="L0A9V5"/>
<evidence type="ECO:0000256" key="4">
    <source>
        <dbReference type="ARBA" id="ARBA00022832"/>
    </source>
</evidence>
<comment type="pathway">
    <text evidence="2">Lipid metabolism; fatty acid beta-oxidation.</text>
</comment>
<evidence type="ECO:0000259" key="13">
    <source>
        <dbReference type="Pfam" id="PF02737"/>
    </source>
</evidence>
<sequence>MPKIERIGILGSGTMGHGIAEVSALYGYDVVMIDVSQEILDNAIKNIRNSLLKLMDKNKVEEVLNKIKVSTEYKDLKDVDLVIEAVPEKFEIKVKVLNEVEKYLKSETIIGTNTSTIPINDLANSTNRMDKFIGIHFMNPPVLMPLVEIILGNETSQETLNKVIEYVKSIKKDYVLVKKDVPGFLINRINMKTFLESIIMYEEGFTKEDIDTMTRFRLNFPMGFMELSDFVGIDTLYNAINEMIKRGEKIFIPKTLNELIKNGKFGVKTGSGFYEYPNKLFKKHNLIPKDSMFKLNPGRIIAVAANEAAYLIRNDIATKEDIEKAMTLGMNWPHGPLYFADHYGIDNIIKILEDRYNKTGFEFYLIDPYLKQISSTNLGTKNGKGFFEYIYLREDLGPVSYEKIEDHAVITIRRPNKLNALNEDVWRNIRIFLEKAEDDKSVKSVVLTGEGNSFCSGDDIEMMKNWKNSSIAKKWLDELAWPLINKMLNYTKPLIAAIKGYAFGGGMELTLLADIVISAENSIFSIPEVLIAAFPPIASPMGTYLTSRRISRYALTGDWLGAEEAKEIGIVDIIVPEDQLDIAVFEVTNKISKISPLSLKAVKNALNNSKTIFVNSLKNSLNELVILADSEDFKEGMNAFIEKRKPVYKGE</sequence>
<dbReference type="SUPFAM" id="SSF52096">
    <property type="entry name" value="ClpP/crotonase"/>
    <property type="match status" value="1"/>
</dbReference>
<evidence type="ECO:0000256" key="10">
    <source>
        <dbReference type="ARBA" id="ARBA00023239"/>
    </source>
</evidence>
<evidence type="ECO:0000256" key="5">
    <source>
        <dbReference type="ARBA" id="ARBA00023002"/>
    </source>
</evidence>
<dbReference type="InParanoid" id="L0A9V5"/>
<dbReference type="InterPro" id="IPR036291">
    <property type="entry name" value="NAD(P)-bd_dom_sf"/>
</dbReference>
<keyword evidence="11" id="KW-0511">Multifunctional enzyme</keyword>
<dbReference type="RefSeq" id="WP_015231820.1">
    <property type="nucleotide sequence ID" value="NC_019791.1"/>
</dbReference>
<dbReference type="PANTHER" id="PTHR23309:SF49">
    <property type="entry name" value="PEROXISOMAL BIFUNCTIONAL ENZYME"/>
    <property type="match status" value="1"/>
</dbReference>
<evidence type="ECO:0000256" key="1">
    <source>
        <dbReference type="ARBA" id="ARBA00004275"/>
    </source>
</evidence>
<organism evidence="14 15">
    <name type="scientific">Caldisphaera lagunensis (strain DSM 15908 / JCM 11604 / ANMR 0165 / IC-154)</name>
    <dbReference type="NCBI Taxonomy" id="1056495"/>
    <lineage>
        <taxon>Archaea</taxon>
        <taxon>Thermoproteota</taxon>
        <taxon>Thermoprotei</taxon>
        <taxon>Acidilobales</taxon>
        <taxon>Caldisphaeraceae</taxon>
        <taxon>Caldisphaera</taxon>
    </lineage>
</organism>
<dbReference type="GO" id="GO:0006635">
    <property type="term" value="P:fatty acid beta-oxidation"/>
    <property type="evidence" value="ECO:0007669"/>
    <property type="project" value="UniProtKB-UniPathway"/>
</dbReference>
<keyword evidence="9" id="KW-0413">Isomerase</keyword>
<evidence type="ECO:0000256" key="9">
    <source>
        <dbReference type="ARBA" id="ARBA00023235"/>
    </source>
</evidence>
<dbReference type="Pfam" id="PF00378">
    <property type="entry name" value="ECH_1"/>
    <property type="match status" value="1"/>
</dbReference>
<dbReference type="SUPFAM" id="SSF51735">
    <property type="entry name" value="NAD(P)-binding Rossmann-fold domains"/>
    <property type="match status" value="1"/>
</dbReference>
<dbReference type="InterPro" id="IPR014748">
    <property type="entry name" value="Enoyl-CoA_hydra_C"/>
</dbReference>